<dbReference type="AlphaFoldDB" id="A0A9P5NMU3"/>
<dbReference type="Pfam" id="PF04825">
    <property type="entry name" value="Rad21_Rec8_N"/>
    <property type="match status" value="1"/>
</dbReference>
<dbReference type="EMBL" id="JADNYJ010000063">
    <property type="protein sequence ID" value="KAF8894892.1"/>
    <property type="molecule type" value="Genomic_DNA"/>
</dbReference>
<evidence type="ECO:0000256" key="4">
    <source>
        <dbReference type="SAM" id="MobiDB-lite"/>
    </source>
</evidence>
<dbReference type="GO" id="GO:0005634">
    <property type="term" value="C:nucleus"/>
    <property type="evidence" value="ECO:0007669"/>
    <property type="project" value="UniProtKB-SubCell"/>
</dbReference>
<evidence type="ECO:0000256" key="3">
    <source>
        <dbReference type="ARBA" id="ARBA00023242"/>
    </source>
</evidence>
<dbReference type="GO" id="GO:0003682">
    <property type="term" value="F:chromatin binding"/>
    <property type="evidence" value="ECO:0007669"/>
    <property type="project" value="TreeGrafter"/>
</dbReference>
<name>A0A9P5NMU3_GYMJU</name>
<evidence type="ECO:0000259" key="5">
    <source>
        <dbReference type="Pfam" id="PF04824"/>
    </source>
</evidence>
<evidence type="ECO:0000256" key="1">
    <source>
        <dbReference type="ARBA" id="ARBA00004123"/>
    </source>
</evidence>
<comment type="similarity">
    <text evidence="2">Belongs to the rad21 family.</text>
</comment>
<feature type="compositionally biased region" description="Polar residues" evidence="4">
    <location>
        <begin position="278"/>
        <end position="294"/>
    </location>
</feature>
<feature type="region of interest" description="Disordered" evidence="4">
    <location>
        <begin position="263"/>
        <end position="329"/>
    </location>
</feature>
<comment type="subcellular location">
    <subcellularLocation>
        <location evidence="1">Nucleus</location>
    </subcellularLocation>
</comment>
<evidence type="ECO:0000259" key="6">
    <source>
        <dbReference type="Pfam" id="PF04825"/>
    </source>
</evidence>
<dbReference type="Proteomes" id="UP000724874">
    <property type="component" value="Unassembled WGS sequence"/>
</dbReference>
<dbReference type="OrthoDB" id="10071381at2759"/>
<dbReference type="InterPro" id="IPR036390">
    <property type="entry name" value="WH_DNA-bd_sf"/>
</dbReference>
<reference evidence="7" key="1">
    <citation type="submission" date="2020-11" db="EMBL/GenBank/DDBJ databases">
        <authorList>
            <consortium name="DOE Joint Genome Institute"/>
            <person name="Ahrendt S."/>
            <person name="Riley R."/>
            <person name="Andreopoulos W."/>
            <person name="LaButti K."/>
            <person name="Pangilinan J."/>
            <person name="Ruiz-duenas F.J."/>
            <person name="Barrasa J.M."/>
            <person name="Sanchez-Garcia M."/>
            <person name="Camarero S."/>
            <person name="Miyauchi S."/>
            <person name="Serrano A."/>
            <person name="Linde D."/>
            <person name="Babiker R."/>
            <person name="Drula E."/>
            <person name="Ayuso-Fernandez I."/>
            <person name="Pacheco R."/>
            <person name="Padilla G."/>
            <person name="Ferreira P."/>
            <person name="Barriuso J."/>
            <person name="Kellner H."/>
            <person name="Castanera R."/>
            <person name="Alfaro M."/>
            <person name="Ramirez L."/>
            <person name="Pisabarro A.G."/>
            <person name="Kuo A."/>
            <person name="Tritt A."/>
            <person name="Lipzen A."/>
            <person name="He G."/>
            <person name="Yan M."/>
            <person name="Ng V."/>
            <person name="Cullen D."/>
            <person name="Martin F."/>
            <person name="Rosso M.-N."/>
            <person name="Henrissat B."/>
            <person name="Hibbett D."/>
            <person name="Martinez A.T."/>
            <person name="Grigoriev I.V."/>
        </authorList>
    </citation>
    <scope>NUCLEOTIDE SEQUENCE</scope>
    <source>
        <strain evidence="7">AH 44721</strain>
    </source>
</reference>
<dbReference type="InterPro" id="IPR023093">
    <property type="entry name" value="ScpA-like_C"/>
</dbReference>
<protein>
    <submittedName>
        <fullName evidence="7">Rec8 like protein-domain-containing protein</fullName>
    </submittedName>
</protein>
<dbReference type="SUPFAM" id="SSF46785">
    <property type="entry name" value="Winged helix' DNA-binding domain"/>
    <property type="match status" value="1"/>
</dbReference>
<feature type="region of interest" description="Disordered" evidence="4">
    <location>
        <begin position="425"/>
        <end position="445"/>
    </location>
</feature>
<dbReference type="GO" id="GO:1990414">
    <property type="term" value="P:replication-born double-strand break repair via sister chromatid exchange"/>
    <property type="evidence" value="ECO:0007669"/>
    <property type="project" value="TreeGrafter"/>
</dbReference>
<dbReference type="PANTHER" id="PTHR12585">
    <property type="entry name" value="SCC1 / RAD21 FAMILY MEMBER"/>
    <property type="match status" value="1"/>
</dbReference>
<accession>A0A9P5NMU3</accession>
<sequence length="666" mass="73306">MFYSETILSRRGPLGRVWLAAHMERKLSKSQTLQTDIEQSVEAIMGQEIEVMALRLSGQLLLGVVRIYSRKAKYLLDDCNEALLKIKMAFRPGVVDLTEDQLTVNKTAITLQTNGLGLDLLLPDVDWDMDFEDRPLQHHGHHQAHVDDITLRTADDYQLGISDPFDIGPSDGIGSQDFNDLDLGIQWDDERNDKSEMMSLGGSVGMGREAQDFGNDIEPALLGEHGLNMDLDILSHRSKSRNASEQPFAAGMEIDTFPEVDLGDLGIGFGNPPDDFNNKTPSQTRSPSRASSPLTDVPVTPPPGHQTLDGDVGIAASSADKPKRKMKDKKQIIDSVTELQNGIGLPNNRGGTNSNPLNMNTAGITSTHHFLPKSSIVMKLLEIREDPVNYFLPIQAKTQGTFFIGGPPGLIPELAELFSKPASNISIQKRKAPSPEASPSKRLRRDEVELPRRVASVPPGEDFLGVVDQSTLDIDAGFNFADQSGALDDFQLDMAEAELDLDQHRAKSVFTDRSRLSSVVPEGVDDEPVSLDVTCPISVFDVSQASQSQAAETEQEVADVPGREKHGYSKNTVKALSLVRRELQPQPTPDSRDEQDQKTVNFQRMANKASRRAAASFFFELLVLSTRDCLKVSQQAPFADIKVRAKPRLWEHQQYIHADTTAASAL</sequence>
<dbReference type="GO" id="GO:0030892">
    <property type="term" value="C:mitotic cohesin complex"/>
    <property type="evidence" value="ECO:0007669"/>
    <property type="project" value="TreeGrafter"/>
</dbReference>
<gene>
    <name evidence="7" type="ORF">CPB84DRAFT_1748421</name>
</gene>
<feature type="region of interest" description="Disordered" evidence="4">
    <location>
        <begin position="545"/>
        <end position="566"/>
    </location>
</feature>
<dbReference type="InterPro" id="IPR006910">
    <property type="entry name" value="Rad21_Rec8_N"/>
</dbReference>
<dbReference type="Gene3D" id="1.10.10.580">
    <property type="entry name" value="Structural maintenance of chromosome 1. Chain E"/>
    <property type="match status" value="1"/>
</dbReference>
<dbReference type="GO" id="GO:0007064">
    <property type="term" value="P:mitotic sister chromatid cohesion"/>
    <property type="evidence" value="ECO:0007669"/>
    <property type="project" value="TreeGrafter"/>
</dbReference>
<evidence type="ECO:0000256" key="2">
    <source>
        <dbReference type="ARBA" id="ARBA00009870"/>
    </source>
</evidence>
<keyword evidence="8" id="KW-1185">Reference proteome</keyword>
<proteinExistence type="inferred from homology"/>
<dbReference type="InterPro" id="IPR039781">
    <property type="entry name" value="Rad21/Rec8-like"/>
</dbReference>
<organism evidence="7 8">
    <name type="scientific">Gymnopilus junonius</name>
    <name type="common">Spectacular rustgill mushroom</name>
    <name type="synonym">Gymnopilus spectabilis subsp. junonius</name>
    <dbReference type="NCBI Taxonomy" id="109634"/>
    <lineage>
        <taxon>Eukaryota</taxon>
        <taxon>Fungi</taxon>
        <taxon>Dikarya</taxon>
        <taxon>Basidiomycota</taxon>
        <taxon>Agaricomycotina</taxon>
        <taxon>Agaricomycetes</taxon>
        <taxon>Agaricomycetidae</taxon>
        <taxon>Agaricales</taxon>
        <taxon>Agaricineae</taxon>
        <taxon>Hymenogastraceae</taxon>
        <taxon>Gymnopilus</taxon>
    </lineage>
</organism>
<evidence type="ECO:0000313" key="8">
    <source>
        <dbReference type="Proteomes" id="UP000724874"/>
    </source>
</evidence>
<feature type="domain" description="Rad21/Rec8-like protein C-terminal eukaryotic" evidence="5">
    <location>
        <begin position="600"/>
        <end position="649"/>
    </location>
</feature>
<evidence type="ECO:0000313" key="7">
    <source>
        <dbReference type="EMBL" id="KAF8894892.1"/>
    </source>
</evidence>
<keyword evidence="3" id="KW-0539">Nucleus</keyword>
<dbReference type="InterPro" id="IPR006909">
    <property type="entry name" value="Rad21/Rec8_C_eu"/>
</dbReference>
<dbReference type="Pfam" id="PF04824">
    <property type="entry name" value="Rad21_Rec8"/>
    <property type="match status" value="1"/>
</dbReference>
<dbReference type="PANTHER" id="PTHR12585:SF69">
    <property type="entry name" value="FI11703P"/>
    <property type="match status" value="1"/>
</dbReference>
<feature type="domain" description="Rad21/Rec8-like protein N-terminal" evidence="6">
    <location>
        <begin position="1"/>
        <end position="101"/>
    </location>
</feature>
<comment type="caution">
    <text evidence="7">The sequence shown here is derived from an EMBL/GenBank/DDBJ whole genome shotgun (WGS) entry which is preliminary data.</text>
</comment>